<dbReference type="AlphaFoldDB" id="A0A1Q5PPB7"/>
<dbReference type="OrthoDB" id="9806008at2"/>
<evidence type="ECO:0000313" key="5">
    <source>
        <dbReference type="EMBL" id="OKL49362.1"/>
    </source>
</evidence>
<evidence type="ECO:0000256" key="2">
    <source>
        <dbReference type="ARBA" id="ARBA00023315"/>
    </source>
</evidence>
<feature type="domain" description="Phospholipid/glycerol acyltransferase" evidence="4">
    <location>
        <begin position="42"/>
        <end position="160"/>
    </location>
</feature>
<accession>A0A1Q5PPB7</accession>
<feature type="compositionally biased region" description="Basic residues" evidence="3">
    <location>
        <begin position="257"/>
        <end position="266"/>
    </location>
</feature>
<comment type="caution">
    <text evidence="5">The sequence shown here is derived from an EMBL/GenBank/DDBJ whole genome shotgun (WGS) entry which is preliminary data.</text>
</comment>
<evidence type="ECO:0000313" key="6">
    <source>
        <dbReference type="Proteomes" id="UP000186465"/>
    </source>
</evidence>
<dbReference type="Pfam" id="PF01553">
    <property type="entry name" value="Acyltransferase"/>
    <property type="match status" value="1"/>
</dbReference>
<keyword evidence="1" id="KW-0808">Transferase</keyword>
<keyword evidence="2" id="KW-0012">Acyltransferase</keyword>
<dbReference type="STRING" id="156892.BM477_05140"/>
<dbReference type="PANTHER" id="PTHR10434:SF55">
    <property type="entry name" value="POSSIBLE ACYLTRANSFERASE"/>
    <property type="match status" value="1"/>
</dbReference>
<dbReference type="GO" id="GO:0006654">
    <property type="term" value="P:phosphatidic acid biosynthetic process"/>
    <property type="evidence" value="ECO:0007669"/>
    <property type="project" value="TreeGrafter"/>
</dbReference>
<name>A0A1Q5PPB7_9ACTO</name>
<organism evidence="5 6">
    <name type="scientific">Boudabousia marimammalium</name>
    <dbReference type="NCBI Taxonomy" id="156892"/>
    <lineage>
        <taxon>Bacteria</taxon>
        <taxon>Bacillati</taxon>
        <taxon>Actinomycetota</taxon>
        <taxon>Actinomycetes</taxon>
        <taxon>Actinomycetales</taxon>
        <taxon>Actinomycetaceae</taxon>
        <taxon>Boudabousia</taxon>
    </lineage>
</organism>
<evidence type="ECO:0000259" key="4">
    <source>
        <dbReference type="SMART" id="SM00563"/>
    </source>
</evidence>
<dbReference type="SMART" id="SM00563">
    <property type="entry name" value="PlsC"/>
    <property type="match status" value="1"/>
</dbReference>
<gene>
    <name evidence="5" type="ORF">BM477_05140</name>
</gene>
<protein>
    <recommendedName>
        <fullName evidence="4">Phospholipid/glycerol acyltransferase domain-containing protein</fullName>
    </recommendedName>
</protein>
<dbReference type="SUPFAM" id="SSF69593">
    <property type="entry name" value="Glycerol-3-phosphate (1)-acyltransferase"/>
    <property type="match status" value="1"/>
</dbReference>
<dbReference type="CDD" id="cd07989">
    <property type="entry name" value="LPLAT_AGPAT-like"/>
    <property type="match status" value="1"/>
</dbReference>
<reference evidence="6" key="1">
    <citation type="submission" date="2016-11" db="EMBL/GenBank/DDBJ databases">
        <title>Actinomyces gypaetusis sp. nov. isolated from Gypaetus barbatus in Qinghai Tibet Plateau China.</title>
        <authorList>
            <person name="Meng X."/>
        </authorList>
    </citation>
    <scope>NUCLEOTIDE SEQUENCE [LARGE SCALE GENOMIC DNA]</scope>
    <source>
        <strain evidence="6">DSM 15383</strain>
    </source>
</reference>
<proteinExistence type="predicted"/>
<evidence type="ECO:0000256" key="1">
    <source>
        <dbReference type="ARBA" id="ARBA00022679"/>
    </source>
</evidence>
<evidence type="ECO:0000256" key="3">
    <source>
        <dbReference type="SAM" id="MobiDB-lite"/>
    </source>
</evidence>
<dbReference type="GO" id="GO:0005886">
    <property type="term" value="C:plasma membrane"/>
    <property type="evidence" value="ECO:0007669"/>
    <property type="project" value="TreeGrafter"/>
</dbReference>
<dbReference type="InterPro" id="IPR002123">
    <property type="entry name" value="Plipid/glycerol_acylTrfase"/>
</dbReference>
<feature type="region of interest" description="Disordered" evidence="3">
    <location>
        <begin position="257"/>
        <end position="281"/>
    </location>
</feature>
<dbReference type="Proteomes" id="UP000186465">
    <property type="component" value="Unassembled WGS sequence"/>
</dbReference>
<dbReference type="EMBL" id="MPDM01000004">
    <property type="protein sequence ID" value="OKL49362.1"/>
    <property type="molecule type" value="Genomic_DNA"/>
</dbReference>
<dbReference type="PANTHER" id="PTHR10434">
    <property type="entry name" value="1-ACYL-SN-GLYCEROL-3-PHOSPHATE ACYLTRANSFERASE"/>
    <property type="match status" value="1"/>
</dbReference>
<dbReference type="RefSeq" id="WP_075361600.1">
    <property type="nucleotide sequence ID" value="NZ_MPDM01000004.1"/>
</dbReference>
<dbReference type="GO" id="GO:0003841">
    <property type="term" value="F:1-acylglycerol-3-phosphate O-acyltransferase activity"/>
    <property type="evidence" value="ECO:0007669"/>
    <property type="project" value="TreeGrafter"/>
</dbReference>
<keyword evidence="6" id="KW-1185">Reference proteome</keyword>
<sequence>MRGAGSLPWPLRTFSAVVHALLALLTRREYRNVSKLPRQGGYILVANHLCSFDAVTLLDLTLRNGIIPRIAARHTLWNVPLLGWAMRYMRHIPVQRGAGKGEQVVDAFCEAIEDGGILVVFPEGTTTADPDYWPMTGKTGVAKVALRTRCPIIPIAQWGNQYFLPRYSYVPRIFSNPRLQLRVLDPVNYDDLTEYSHDNVVALTDRIMATIRAGVGELRGETPPPLVYDMRLQGSPWESEPHRQIRRIDRKIIRNTKKRDRHHRRANQAALKAKNHVKDLK</sequence>